<gene>
    <name evidence="1" type="ORF">S01H4_66908</name>
</gene>
<organism evidence="1">
    <name type="scientific">marine sediment metagenome</name>
    <dbReference type="NCBI Taxonomy" id="412755"/>
    <lineage>
        <taxon>unclassified sequences</taxon>
        <taxon>metagenomes</taxon>
        <taxon>ecological metagenomes</taxon>
    </lineage>
</organism>
<accession>X1F6V9</accession>
<dbReference type="SUPFAM" id="SSF88723">
    <property type="entry name" value="PIN domain-like"/>
    <property type="match status" value="1"/>
</dbReference>
<reference evidence="1" key="1">
    <citation type="journal article" date="2014" name="Front. Microbiol.">
        <title>High frequency of phylogenetically diverse reductive dehalogenase-homologous genes in deep subseafloor sedimentary metagenomes.</title>
        <authorList>
            <person name="Kawai M."/>
            <person name="Futagami T."/>
            <person name="Toyoda A."/>
            <person name="Takaki Y."/>
            <person name="Nishi S."/>
            <person name="Hori S."/>
            <person name="Arai W."/>
            <person name="Tsubouchi T."/>
            <person name="Morono Y."/>
            <person name="Uchiyama I."/>
            <person name="Ito T."/>
            <person name="Fujiyama A."/>
            <person name="Inagaki F."/>
            <person name="Takami H."/>
        </authorList>
    </citation>
    <scope>NUCLEOTIDE SEQUENCE</scope>
    <source>
        <strain evidence="1">Expedition CK06-06</strain>
    </source>
</reference>
<name>X1F6V9_9ZZZZ</name>
<sequence length="56" mass="6384">KILSEDEVYVPKIVIAELIQGAKSEKEISIIEDFIDAFNIIDQKEDSWLKAGKLSY</sequence>
<proteinExistence type="predicted"/>
<evidence type="ECO:0000313" key="1">
    <source>
        <dbReference type="EMBL" id="GAH28325.1"/>
    </source>
</evidence>
<feature type="non-terminal residue" evidence="1">
    <location>
        <position position="1"/>
    </location>
</feature>
<dbReference type="EMBL" id="BART01041711">
    <property type="protein sequence ID" value="GAH28325.1"/>
    <property type="molecule type" value="Genomic_DNA"/>
</dbReference>
<comment type="caution">
    <text evidence="1">The sequence shown here is derived from an EMBL/GenBank/DDBJ whole genome shotgun (WGS) entry which is preliminary data.</text>
</comment>
<dbReference type="Gene3D" id="3.40.50.1010">
    <property type="entry name" value="5'-nuclease"/>
    <property type="match status" value="1"/>
</dbReference>
<dbReference type="AlphaFoldDB" id="X1F6V9"/>
<feature type="non-terminal residue" evidence="1">
    <location>
        <position position="56"/>
    </location>
</feature>
<protein>
    <submittedName>
        <fullName evidence="1">Uncharacterized protein</fullName>
    </submittedName>
</protein>
<dbReference type="InterPro" id="IPR029060">
    <property type="entry name" value="PIN-like_dom_sf"/>
</dbReference>